<dbReference type="GO" id="GO:0006565">
    <property type="term" value="P:L-serine catabolic process"/>
    <property type="evidence" value="ECO:0007669"/>
    <property type="project" value="TreeGrafter"/>
</dbReference>
<evidence type="ECO:0000313" key="8">
    <source>
        <dbReference type="Proteomes" id="UP000076088"/>
    </source>
</evidence>
<dbReference type="InterPro" id="IPR036052">
    <property type="entry name" value="TrpB-like_PALP_sf"/>
</dbReference>
<dbReference type="InterPro" id="IPR001926">
    <property type="entry name" value="TrpB-like_PALP"/>
</dbReference>
<sequence>MNQTIPTFADIEAAATRMAGQIMATPCVPSQTLSRLLGCELFLKFENLQFTASFKERGALNKLLGLLPRERVSGVVAMSAGNHAQGVAYHAARLGIRATIMMPNGTPLTKISRTREHGANVVVTGANLIEAYETAVNYSKSFDATMIHPYDDGEVIAGQGTLGLELMAAVPDLDAILLPVGGGGLVSGVAIAAKTINPKIRIIGVQSAVYPSMARAMAGEEGVLPDGVTIAEGIAVKYAGSLTRRIVADWVDEILVVEEASIERAIALLQSVEKTVCEGAGAAGLAAVIEHRDLFAGQRIAVPLTGGNIDARIFANVILRDLIRSGSLMRIDVPISDQPGALAVLATVLAEEGANIVDVAHERMSLALNPKRAALDLVVELQDCDHGERVLAALRQRGFDAVARSVA</sequence>
<protein>
    <submittedName>
        <fullName evidence="7">Threonine dehydratase</fullName>
    </submittedName>
</protein>
<dbReference type="AlphaFoldDB" id="A0AAC9AW52"/>
<dbReference type="Pfam" id="PF00291">
    <property type="entry name" value="PALP"/>
    <property type="match status" value="1"/>
</dbReference>
<keyword evidence="8" id="KW-1185">Reference proteome</keyword>
<dbReference type="SUPFAM" id="SSF53686">
    <property type="entry name" value="Tryptophan synthase beta subunit-like PLP-dependent enzymes"/>
    <property type="match status" value="1"/>
</dbReference>
<dbReference type="InterPro" id="IPR005789">
    <property type="entry name" value="Thr_deHydtase_catblc"/>
</dbReference>
<evidence type="ECO:0000256" key="2">
    <source>
        <dbReference type="ARBA" id="ARBA00010869"/>
    </source>
</evidence>
<dbReference type="PROSITE" id="PS51671">
    <property type="entry name" value="ACT"/>
    <property type="match status" value="1"/>
</dbReference>
<keyword evidence="3" id="KW-0663">Pyridoxal phosphate</keyword>
<dbReference type="InterPro" id="IPR044561">
    <property type="entry name" value="ACT_ThrD-II-like"/>
</dbReference>
<dbReference type="EMBL" id="CP013344">
    <property type="protein sequence ID" value="AMU90949.1"/>
    <property type="molecule type" value="Genomic_DNA"/>
</dbReference>
<dbReference type="GO" id="GO:0009097">
    <property type="term" value="P:isoleucine biosynthetic process"/>
    <property type="evidence" value="ECO:0007669"/>
    <property type="project" value="TreeGrafter"/>
</dbReference>
<dbReference type="PANTHER" id="PTHR48078:SF6">
    <property type="entry name" value="L-THREONINE DEHYDRATASE CATABOLIC TDCB"/>
    <property type="match status" value="1"/>
</dbReference>
<feature type="domain" description="ACT" evidence="6">
    <location>
        <begin position="330"/>
        <end position="407"/>
    </location>
</feature>
<comment type="catalytic activity">
    <reaction evidence="5">
        <text>L-serine = pyruvate + NH4(+)</text>
        <dbReference type="Rhea" id="RHEA:19169"/>
        <dbReference type="ChEBI" id="CHEBI:15361"/>
        <dbReference type="ChEBI" id="CHEBI:28938"/>
        <dbReference type="ChEBI" id="CHEBI:33384"/>
        <dbReference type="EC" id="4.3.1.17"/>
    </reaction>
</comment>
<comment type="similarity">
    <text evidence="2">Belongs to the serine/threonine dehydratase family.</text>
</comment>
<evidence type="ECO:0000259" key="6">
    <source>
        <dbReference type="PROSITE" id="PS51671"/>
    </source>
</evidence>
<name>A0AAC9AW52_SPHMC</name>
<dbReference type="SUPFAM" id="SSF55021">
    <property type="entry name" value="ACT-like"/>
    <property type="match status" value="1"/>
</dbReference>
<evidence type="ECO:0000256" key="5">
    <source>
        <dbReference type="ARBA" id="ARBA00049406"/>
    </source>
</evidence>
<dbReference type="GO" id="GO:0006567">
    <property type="term" value="P:L-threonine catabolic process"/>
    <property type="evidence" value="ECO:0007669"/>
    <property type="project" value="InterPro"/>
</dbReference>
<evidence type="ECO:0000313" key="7">
    <source>
        <dbReference type="EMBL" id="AMU90949.1"/>
    </source>
</evidence>
<dbReference type="RefSeq" id="WP_054730654.1">
    <property type="nucleotide sequence ID" value="NZ_CP009429.1"/>
</dbReference>
<dbReference type="Proteomes" id="UP000076088">
    <property type="component" value="Chromosome"/>
</dbReference>
<dbReference type="GO" id="GO:0003941">
    <property type="term" value="F:L-serine ammonia-lyase activity"/>
    <property type="evidence" value="ECO:0007669"/>
    <property type="project" value="UniProtKB-EC"/>
</dbReference>
<accession>A0AAC9AW52</accession>
<dbReference type="GO" id="GO:0004794">
    <property type="term" value="F:threonine deaminase activity"/>
    <property type="evidence" value="ECO:0007669"/>
    <property type="project" value="InterPro"/>
</dbReference>
<dbReference type="NCBIfam" id="TIGR01127">
    <property type="entry name" value="ilvA_1Cterm"/>
    <property type="match status" value="1"/>
</dbReference>
<dbReference type="InterPro" id="IPR045865">
    <property type="entry name" value="ACT-like_dom_sf"/>
</dbReference>
<dbReference type="FunFam" id="3.40.50.1100:FF:000005">
    <property type="entry name" value="Threonine dehydratase catabolic"/>
    <property type="match status" value="1"/>
</dbReference>
<dbReference type="Gene3D" id="3.30.70.260">
    <property type="match status" value="1"/>
</dbReference>
<reference evidence="8" key="1">
    <citation type="submission" date="2015-11" db="EMBL/GenBank/DDBJ databases">
        <title>Complete genome sequence of a polyethylene-glycol degrader Sphingopyxis macrogoltabida 203N (NBRC 111659).</title>
        <authorList>
            <person name="Yoshiyuki O."/>
            <person name="Shouta N."/>
            <person name="Nagata Y."/>
            <person name="Numata M."/>
            <person name="Tsuchikane K."/>
            <person name="Hosoyama A."/>
            <person name="Yamazoe A."/>
            <person name="Tsuda M."/>
            <person name="Fujita N."/>
            <person name="Kawai F."/>
        </authorList>
    </citation>
    <scope>NUCLEOTIDE SEQUENCE [LARGE SCALE GENOMIC DNA]</scope>
    <source>
        <strain evidence="8">203N</strain>
    </source>
</reference>
<evidence type="ECO:0000256" key="1">
    <source>
        <dbReference type="ARBA" id="ARBA00001933"/>
    </source>
</evidence>
<dbReference type="InterPro" id="IPR002912">
    <property type="entry name" value="ACT_dom"/>
</dbReference>
<proteinExistence type="inferred from homology"/>
<dbReference type="Gene3D" id="3.40.50.1100">
    <property type="match status" value="2"/>
</dbReference>
<comment type="cofactor">
    <cofactor evidence="1">
        <name>pyridoxal 5'-phosphate</name>
        <dbReference type="ChEBI" id="CHEBI:597326"/>
    </cofactor>
</comment>
<evidence type="ECO:0000256" key="4">
    <source>
        <dbReference type="ARBA" id="ARBA00023239"/>
    </source>
</evidence>
<dbReference type="PANTHER" id="PTHR48078">
    <property type="entry name" value="THREONINE DEHYDRATASE, MITOCHONDRIAL-RELATED"/>
    <property type="match status" value="1"/>
</dbReference>
<keyword evidence="4" id="KW-0456">Lyase</keyword>
<organism evidence="7 8">
    <name type="scientific">Sphingopyxis macrogoltabida</name>
    <name type="common">Sphingomonas macrogoltabidus</name>
    <dbReference type="NCBI Taxonomy" id="33050"/>
    <lineage>
        <taxon>Bacteria</taxon>
        <taxon>Pseudomonadati</taxon>
        <taxon>Pseudomonadota</taxon>
        <taxon>Alphaproteobacteria</taxon>
        <taxon>Sphingomonadales</taxon>
        <taxon>Sphingomonadaceae</taxon>
        <taxon>Sphingopyxis</taxon>
    </lineage>
</organism>
<dbReference type="CDD" id="cd01562">
    <property type="entry name" value="Thr-dehyd"/>
    <property type="match status" value="1"/>
</dbReference>
<gene>
    <name evidence="7" type="ORF">ATM17_18180</name>
</gene>
<dbReference type="NCBIfam" id="NF005600">
    <property type="entry name" value="PRK07334.1"/>
    <property type="match status" value="1"/>
</dbReference>
<dbReference type="KEGG" id="smaz:LH19_17610"/>
<reference evidence="7 8" key="2">
    <citation type="journal article" date="2016" name="Genome Announc.">
        <title>Complete Genome Sequence of Sphingopyxis macrogoltabida Strain 203N (NBRC 111659), a Polyethylene Glycol Degrader.</title>
        <authorList>
            <person name="Ohtsubo Y."/>
            <person name="Nonoyama S."/>
            <person name="Nagata Y."/>
            <person name="Numata M."/>
            <person name="Tsuchikane K."/>
            <person name="Hosoyama A."/>
            <person name="Yamazoe A."/>
            <person name="Tsuda M."/>
            <person name="Fujita N."/>
            <person name="Kawai F."/>
        </authorList>
    </citation>
    <scope>NUCLEOTIDE SEQUENCE [LARGE SCALE GENOMIC DNA]</scope>
    <source>
        <strain evidence="7 8">203N</strain>
    </source>
</reference>
<dbReference type="InterPro" id="IPR050147">
    <property type="entry name" value="Ser/Thr_Dehydratase"/>
</dbReference>
<dbReference type="CDD" id="cd04886">
    <property type="entry name" value="ACT_ThrD-II-like"/>
    <property type="match status" value="1"/>
</dbReference>
<evidence type="ECO:0000256" key="3">
    <source>
        <dbReference type="ARBA" id="ARBA00022898"/>
    </source>
</evidence>